<dbReference type="NCBIfam" id="TIGR00964">
    <property type="entry name" value="secE_bact"/>
    <property type="match status" value="1"/>
</dbReference>
<comment type="subcellular location">
    <subcellularLocation>
        <location evidence="9">Cell membrane</location>
        <topology evidence="9">Single-pass membrane protein</topology>
    </subcellularLocation>
    <subcellularLocation>
        <location evidence="1">Membrane</location>
    </subcellularLocation>
</comment>
<dbReference type="HAMAP" id="MF_00422">
    <property type="entry name" value="SecE"/>
    <property type="match status" value="1"/>
</dbReference>
<keyword evidence="4 9" id="KW-0812">Transmembrane</keyword>
<dbReference type="InterPro" id="IPR005807">
    <property type="entry name" value="SecE_bac"/>
</dbReference>
<evidence type="ECO:0000256" key="5">
    <source>
        <dbReference type="ARBA" id="ARBA00022927"/>
    </source>
</evidence>
<protein>
    <recommendedName>
        <fullName evidence="9">Protein translocase subunit SecE</fullName>
    </recommendedName>
</protein>
<evidence type="ECO:0000256" key="4">
    <source>
        <dbReference type="ARBA" id="ARBA00022692"/>
    </source>
</evidence>
<keyword evidence="6 9" id="KW-1133">Transmembrane helix</keyword>
<comment type="caution">
    <text evidence="11">The sequence shown here is derived from an EMBL/GenBank/DDBJ whole genome shotgun (WGS) entry which is preliminary data.</text>
</comment>
<name>A0ABY0FML9_9BACT</name>
<dbReference type="InterPro" id="IPR001901">
    <property type="entry name" value="Translocase_SecE/Sec61-g"/>
</dbReference>
<keyword evidence="5 9" id="KW-0653">Protein transport</keyword>
<reference evidence="11 12" key="1">
    <citation type="journal article" date="2018" name="bioRxiv">
        <title>Evidence of independent acquisition and adaption of ultra-small bacteria to human hosts across the highly diverse yet reduced genomes of the phylum Saccharibacteria.</title>
        <authorList>
            <person name="McLean J.S."/>
            <person name="Bor B."/>
            <person name="To T.T."/>
            <person name="Liu Q."/>
            <person name="Kearns K.A."/>
            <person name="Solden L.M."/>
            <person name="Wrighton K.C."/>
            <person name="He X."/>
            <person name="Shi W."/>
        </authorList>
    </citation>
    <scope>NUCLEOTIDE SEQUENCE [LARGE SCALE GENOMIC DNA]</scope>
    <source>
        <strain evidence="11 12">TM7_G3_2_Rum_HOT_351B</strain>
    </source>
</reference>
<comment type="similarity">
    <text evidence="9">Belongs to the SecE/SEC61-gamma family.</text>
</comment>
<evidence type="ECO:0000256" key="1">
    <source>
        <dbReference type="ARBA" id="ARBA00004370"/>
    </source>
</evidence>
<comment type="function">
    <text evidence="9">Essential subunit of the Sec protein translocation channel SecYEG. Clamps together the 2 halves of SecY. May contact the channel plug during translocation.</text>
</comment>
<keyword evidence="12" id="KW-1185">Reference proteome</keyword>
<dbReference type="Pfam" id="PF00584">
    <property type="entry name" value="SecE"/>
    <property type="match status" value="1"/>
</dbReference>
<evidence type="ECO:0000256" key="10">
    <source>
        <dbReference type="SAM" id="MobiDB-lite"/>
    </source>
</evidence>
<evidence type="ECO:0000256" key="8">
    <source>
        <dbReference type="ARBA" id="ARBA00023136"/>
    </source>
</evidence>
<evidence type="ECO:0000256" key="6">
    <source>
        <dbReference type="ARBA" id="ARBA00022989"/>
    </source>
</evidence>
<keyword evidence="7 9" id="KW-0811">Translocation</keyword>
<dbReference type="EMBL" id="PRLM01000006">
    <property type="protein sequence ID" value="RYC74428.1"/>
    <property type="molecule type" value="Genomic_DNA"/>
</dbReference>
<keyword evidence="2 9" id="KW-0813">Transport</keyword>
<evidence type="ECO:0000256" key="3">
    <source>
        <dbReference type="ARBA" id="ARBA00022475"/>
    </source>
</evidence>
<evidence type="ECO:0000256" key="9">
    <source>
        <dbReference type="HAMAP-Rule" id="MF_00422"/>
    </source>
</evidence>
<evidence type="ECO:0000313" key="11">
    <source>
        <dbReference type="EMBL" id="RYC74428.1"/>
    </source>
</evidence>
<dbReference type="Gene3D" id="1.20.5.1030">
    <property type="entry name" value="Preprotein translocase secy subunit"/>
    <property type="match status" value="1"/>
</dbReference>
<evidence type="ECO:0000256" key="7">
    <source>
        <dbReference type="ARBA" id="ARBA00023010"/>
    </source>
</evidence>
<gene>
    <name evidence="9 11" type="primary">secE</name>
    <name evidence="11" type="ORF">G3RUM_00583</name>
</gene>
<dbReference type="RefSeq" id="WP_129735204.1">
    <property type="nucleotide sequence ID" value="NZ_PRLM01000006.1"/>
</dbReference>
<keyword evidence="3 9" id="KW-1003">Cell membrane</keyword>
<dbReference type="PANTHER" id="PTHR33910">
    <property type="entry name" value="PROTEIN TRANSLOCASE SUBUNIT SECE"/>
    <property type="match status" value="1"/>
</dbReference>
<organism evidence="11 12">
    <name type="scientific">Candidatus Nanosyncoccus alces</name>
    <dbReference type="NCBI Taxonomy" id="2171997"/>
    <lineage>
        <taxon>Bacteria</taxon>
        <taxon>Candidatus Saccharimonadota</taxon>
        <taxon>Candidatus Nanosyncoccalia</taxon>
        <taxon>Candidatus Nanosyncoccales</taxon>
        <taxon>Candidatus Nanosyncoccaceae</taxon>
        <taxon>Candidatus Nanosyncoccus</taxon>
    </lineage>
</organism>
<accession>A0ABY0FML9</accession>
<proteinExistence type="inferred from homology"/>
<dbReference type="PANTHER" id="PTHR33910:SF1">
    <property type="entry name" value="PROTEIN TRANSLOCASE SUBUNIT SECE"/>
    <property type="match status" value="1"/>
</dbReference>
<keyword evidence="8 9" id="KW-0472">Membrane</keyword>
<evidence type="ECO:0000313" key="12">
    <source>
        <dbReference type="Proteomes" id="UP001191019"/>
    </source>
</evidence>
<dbReference type="InterPro" id="IPR038379">
    <property type="entry name" value="SecE_sf"/>
</dbReference>
<comment type="subunit">
    <text evidence="9">Component of the Sec protein translocase complex. Heterotrimer consisting of SecY, SecE and SecG subunits. The heterotrimers can form oligomers, although 1 heterotrimer is thought to be able to translocate proteins. Interacts with the ribosome. Interacts with SecDF, and other proteins may be involved. Interacts with SecA.</text>
</comment>
<evidence type="ECO:0000256" key="2">
    <source>
        <dbReference type="ARBA" id="ARBA00022448"/>
    </source>
</evidence>
<reference evidence="11 12" key="2">
    <citation type="journal article" date="2020" name="Cell Rep.">
        <title>Acquisition and Adaptation of Ultra-small Parasitic Reduced Genome Bacteria to Mammalian Hosts.</title>
        <authorList>
            <person name="McLean J.S."/>
            <person name="Bor B."/>
            <person name="Kerns K.A."/>
            <person name="Liu Q."/>
            <person name="To T.T."/>
            <person name="Solden L."/>
            <person name="Hendrickson E.L."/>
            <person name="Wrighton K."/>
            <person name="Shi W."/>
            <person name="He X."/>
        </authorList>
    </citation>
    <scope>NUCLEOTIDE SEQUENCE [LARGE SCALE GENOMIC DNA]</scope>
    <source>
        <strain evidence="11 12">TM7_G3_2_Rum_HOT_351B</strain>
    </source>
</reference>
<sequence>MAKITRIKASDGPSKKEEADEPAITRKKVIVKDKKSEKAKRKDKKAAEKRVTTEKRTNKNPFILFRPFVYLGRYIRDSWRELRQVRWPNRKATWKMVLAVLVYTAIFVIFISLLDLFFTWLFNLILG</sequence>
<feature type="region of interest" description="Disordered" evidence="10">
    <location>
        <begin position="1"/>
        <end position="53"/>
    </location>
</feature>
<dbReference type="Proteomes" id="UP001191019">
    <property type="component" value="Unassembled WGS sequence"/>
</dbReference>
<feature type="transmembrane region" description="Helical" evidence="9">
    <location>
        <begin position="96"/>
        <end position="122"/>
    </location>
</feature>